<keyword evidence="1" id="KW-0472">Membrane</keyword>
<dbReference type="InterPro" id="IPR036259">
    <property type="entry name" value="MFS_trans_sf"/>
</dbReference>
<protein>
    <submittedName>
        <fullName evidence="2">Major facilitator superfamily domain, general substrate transporter</fullName>
    </submittedName>
</protein>
<accession>A0A7T6XSW6</accession>
<gene>
    <name evidence="2" type="ORF">Pdw03_1456</name>
</gene>
<dbReference type="KEGG" id="pdp:PDIP_40620"/>
<keyword evidence="1" id="KW-0812">Transmembrane</keyword>
<sequence length="139" mass="15916">MADQDEIRGNSVYQVEQPVIETPSPAEKPVAAKEWKKSGLIAKIRRMLIQDAREEMPAYKDIEIHTWDGPDDPENPFNWSLKYKWLLMITVCFISILTGLPAGTYGSGNDWMEKEFNVQNSPFPNLYWATTSWNMGAAF</sequence>
<name>A0A7T6XSW6_PENDI</name>
<reference evidence="2 3" key="1">
    <citation type="submission" date="2020-08" db="EMBL/GenBank/DDBJ databases">
        <title>The completed genome sequence of the pathogenic ascomycete fungus Penicillium digitatum.</title>
        <authorList>
            <person name="Wang M."/>
        </authorList>
    </citation>
    <scope>NUCLEOTIDE SEQUENCE [LARGE SCALE GENOMIC DNA]</scope>
    <source>
        <strain evidence="2 3">PdW03</strain>
    </source>
</reference>
<evidence type="ECO:0000313" key="3">
    <source>
        <dbReference type="Proteomes" id="UP000595662"/>
    </source>
</evidence>
<proteinExistence type="predicted"/>
<feature type="transmembrane region" description="Helical" evidence="1">
    <location>
        <begin position="85"/>
        <end position="105"/>
    </location>
</feature>
<dbReference type="Proteomes" id="UP000595662">
    <property type="component" value="Chromosome 5"/>
</dbReference>
<dbReference type="EMBL" id="CP060778">
    <property type="protein sequence ID" value="QQK46558.1"/>
    <property type="molecule type" value="Genomic_DNA"/>
</dbReference>
<dbReference type="VEuPathDB" id="FungiDB:PDIP_40620"/>
<dbReference type="RefSeq" id="XP_014535053.1">
    <property type="nucleotide sequence ID" value="XM_014679567.1"/>
</dbReference>
<dbReference type="AlphaFoldDB" id="A0A7T6XSW6"/>
<organism evidence="2 3">
    <name type="scientific">Penicillium digitatum</name>
    <name type="common">Green mold</name>
    <dbReference type="NCBI Taxonomy" id="36651"/>
    <lineage>
        <taxon>Eukaryota</taxon>
        <taxon>Fungi</taxon>
        <taxon>Dikarya</taxon>
        <taxon>Ascomycota</taxon>
        <taxon>Pezizomycotina</taxon>
        <taxon>Eurotiomycetes</taxon>
        <taxon>Eurotiomycetidae</taxon>
        <taxon>Eurotiales</taxon>
        <taxon>Aspergillaceae</taxon>
        <taxon>Penicillium</taxon>
    </lineage>
</organism>
<dbReference type="GeneID" id="26232380"/>
<evidence type="ECO:0000256" key="1">
    <source>
        <dbReference type="SAM" id="Phobius"/>
    </source>
</evidence>
<keyword evidence="1" id="KW-1133">Transmembrane helix</keyword>
<evidence type="ECO:0000313" key="2">
    <source>
        <dbReference type="EMBL" id="QQK46558.1"/>
    </source>
</evidence>
<dbReference type="SUPFAM" id="SSF103473">
    <property type="entry name" value="MFS general substrate transporter"/>
    <property type="match status" value="1"/>
</dbReference>